<feature type="region of interest" description="Disordered" evidence="1">
    <location>
        <begin position="1"/>
        <end position="48"/>
    </location>
</feature>
<feature type="compositionally biased region" description="Polar residues" evidence="1">
    <location>
        <begin position="97"/>
        <end position="109"/>
    </location>
</feature>
<comment type="caution">
    <text evidence="2">The sequence shown here is derived from an EMBL/GenBank/DDBJ whole genome shotgun (WGS) entry which is preliminary data.</text>
</comment>
<dbReference type="Proteomes" id="UP000299084">
    <property type="component" value="Unassembled WGS sequence"/>
</dbReference>
<accession>A0A5N4C4P6</accession>
<sequence>MLLLQEDGGGGAEGSGEEVETWGGKRGQQMTKPHCLGHSSQQADVPPPATADAQLPTLELQHDGVWLPACGHDDVAASALSWMTGAQAMGLTCQENSQGWEDRSGSWSCTGGAGGGAEGGGARQEDSLGSFSSGPWKLRSRIPRCRAPDSKQEPGAESRPGSPGGHSPSVWVGSHPQRSVSSPAGNPPWTQRAAAWVEEESDAVTSPPSACEEENRAFPRRRAPIYGPRDSAEINGDMDLGLFWGRKSHEPDALGCRFHQQHSCLSLSHQTLTVFCKAGERERPSLVFTSLSNQPIRKDYAAGRPLRESTLAQREGLAPRVPRAGAFTPAGPHCPAETTRRRGPRPSPRMTPLGTLPRKRASPKIEHSWWRACLACRRREAEASSVAREQSLEEGSSENNHKTFPRRERRVPAGRAISFRALQYPETLRPQSGGGPLTLWSDHCVSLPRLSHQLLPLIPESCTSLIGFILVSLQSLLRIPAIPIQPPVGAEGLGPHTFLIRAEQLRGVTEPPPLTMDSDPEQMGHAYRTGHQHRCWVRDKPCQRAECPTENTGVQYPSAPMSGHPISNKAGASGSERCNGGRRCSTQASQAGGAEVRPRKTLTEPWRGGCELSEVPAGGSQPAGRLTVAGTRPPRQGPRDTISSPPPRLSRQAHVPRG</sequence>
<evidence type="ECO:0000313" key="2">
    <source>
        <dbReference type="EMBL" id="KAB1253873.1"/>
    </source>
</evidence>
<feature type="region of interest" description="Disordered" evidence="1">
    <location>
        <begin position="387"/>
        <end position="407"/>
    </location>
</feature>
<reference evidence="2 3" key="1">
    <citation type="journal article" date="2019" name="Mol. Ecol. Resour.">
        <title>Improving Illumina assemblies with Hi-C and long reads: an example with the North African dromedary.</title>
        <authorList>
            <person name="Elbers J.P."/>
            <person name="Rogers M.F."/>
            <person name="Perelman P.L."/>
            <person name="Proskuryakova A.A."/>
            <person name="Serdyukova N.A."/>
            <person name="Johnson W.E."/>
            <person name="Horin P."/>
            <person name="Corander J."/>
            <person name="Murphy D."/>
            <person name="Burger P.A."/>
        </authorList>
    </citation>
    <scope>NUCLEOTIDE SEQUENCE [LARGE SCALE GENOMIC DNA]</scope>
    <source>
        <strain evidence="2">Drom800</strain>
        <tissue evidence="2">Blood</tissue>
    </source>
</reference>
<feature type="region of interest" description="Disordered" evidence="1">
    <location>
        <begin position="97"/>
        <end position="192"/>
    </location>
</feature>
<dbReference type="EMBL" id="JWIN03000035">
    <property type="protein sequence ID" value="KAB1253873.1"/>
    <property type="molecule type" value="Genomic_DNA"/>
</dbReference>
<name>A0A5N4C4P6_CAMDR</name>
<evidence type="ECO:0000313" key="3">
    <source>
        <dbReference type="Proteomes" id="UP000299084"/>
    </source>
</evidence>
<protein>
    <submittedName>
        <fullName evidence="2">Uncharacterized protein</fullName>
    </submittedName>
</protein>
<keyword evidence="3" id="KW-1185">Reference proteome</keyword>
<feature type="compositionally biased region" description="Basic and acidic residues" evidence="1">
    <location>
        <begin position="146"/>
        <end position="156"/>
    </location>
</feature>
<gene>
    <name evidence="2" type="ORF">Cadr_000027114</name>
</gene>
<dbReference type="AlphaFoldDB" id="A0A5N4C4P6"/>
<feature type="region of interest" description="Disordered" evidence="1">
    <location>
        <begin position="553"/>
        <end position="658"/>
    </location>
</feature>
<feature type="compositionally biased region" description="Low complexity" evidence="1">
    <location>
        <begin position="165"/>
        <end position="175"/>
    </location>
</feature>
<feature type="compositionally biased region" description="Gly residues" evidence="1">
    <location>
        <begin position="111"/>
        <end position="122"/>
    </location>
</feature>
<feature type="region of interest" description="Disordered" evidence="1">
    <location>
        <begin position="322"/>
        <end position="360"/>
    </location>
</feature>
<proteinExistence type="predicted"/>
<organism evidence="2 3">
    <name type="scientific">Camelus dromedarius</name>
    <name type="common">Dromedary</name>
    <name type="synonym">Arabian camel</name>
    <dbReference type="NCBI Taxonomy" id="9838"/>
    <lineage>
        <taxon>Eukaryota</taxon>
        <taxon>Metazoa</taxon>
        <taxon>Chordata</taxon>
        <taxon>Craniata</taxon>
        <taxon>Vertebrata</taxon>
        <taxon>Euteleostomi</taxon>
        <taxon>Mammalia</taxon>
        <taxon>Eutheria</taxon>
        <taxon>Laurasiatheria</taxon>
        <taxon>Artiodactyla</taxon>
        <taxon>Tylopoda</taxon>
        <taxon>Camelidae</taxon>
        <taxon>Camelus</taxon>
    </lineage>
</organism>
<evidence type="ECO:0000256" key="1">
    <source>
        <dbReference type="SAM" id="MobiDB-lite"/>
    </source>
</evidence>